<reference evidence="2 3" key="1">
    <citation type="submission" date="2020-08" db="EMBL/GenBank/DDBJ databases">
        <title>Genomic Encyclopedia of Type Strains, Phase IV (KMG-IV): sequencing the most valuable type-strain genomes for metagenomic binning, comparative biology and taxonomic classification.</title>
        <authorList>
            <person name="Goeker M."/>
        </authorList>
    </citation>
    <scope>NUCLEOTIDE SEQUENCE [LARGE SCALE GENOMIC DNA]</scope>
    <source>
        <strain evidence="2 3">DSM 102044</strain>
    </source>
</reference>
<comment type="caution">
    <text evidence="2">The sequence shown here is derived from an EMBL/GenBank/DDBJ whole genome shotgun (WGS) entry which is preliminary data.</text>
</comment>
<accession>A0A841ML65</accession>
<keyword evidence="3" id="KW-1185">Reference proteome</keyword>
<evidence type="ECO:0000259" key="1">
    <source>
        <dbReference type="Pfam" id="PF13590"/>
    </source>
</evidence>
<dbReference type="EMBL" id="JACIJO010000003">
    <property type="protein sequence ID" value="MBB6328180.1"/>
    <property type="molecule type" value="Genomic_DNA"/>
</dbReference>
<dbReference type="Proteomes" id="UP000588604">
    <property type="component" value="Unassembled WGS sequence"/>
</dbReference>
<protein>
    <recommendedName>
        <fullName evidence="1">DUF4136 domain-containing protein</fullName>
    </recommendedName>
</protein>
<dbReference type="AlphaFoldDB" id="A0A841ML65"/>
<gene>
    <name evidence="2" type="ORF">FHS59_003823</name>
</gene>
<organism evidence="2 3">
    <name type="scientific">Algoriphagus iocasae</name>
    <dbReference type="NCBI Taxonomy" id="1836499"/>
    <lineage>
        <taxon>Bacteria</taxon>
        <taxon>Pseudomonadati</taxon>
        <taxon>Bacteroidota</taxon>
        <taxon>Cytophagia</taxon>
        <taxon>Cytophagales</taxon>
        <taxon>Cyclobacteriaceae</taxon>
        <taxon>Algoriphagus</taxon>
    </lineage>
</organism>
<feature type="domain" description="DUF4136" evidence="1">
    <location>
        <begin position="38"/>
        <end position="182"/>
    </location>
</feature>
<evidence type="ECO:0000313" key="3">
    <source>
        <dbReference type="Proteomes" id="UP000588604"/>
    </source>
</evidence>
<name>A0A841ML65_9BACT</name>
<dbReference type="Gene3D" id="3.30.160.670">
    <property type="match status" value="1"/>
</dbReference>
<sequence length="191" mass="22148">MSVLKKISVLGIIGLICTSCSSIDIFKENAEIPIRKPYQTFVIINQEVDMRGFSSQFIDEQVQIKLQEELEKSGMVYDKEQPDVVIRYTSNEDRRQRTSSNYSNPYPYWGYRVWDPWAASRYMNPNYGTKTTNYELLQVIVDFIDPKQDKFLMTLTGVTEVTSPKTKSKRVLSTVDRILDTFISEISQAKE</sequence>
<dbReference type="RefSeq" id="WP_184496953.1">
    <property type="nucleotide sequence ID" value="NZ_JACIJO010000003.1"/>
</dbReference>
<evidence type="ECO:0000313" key="2">
    <source>
        <dbReference type="EMBL" id="MBB6328180.1"/>
    </source>
</evidence>
<dbReference type="InterPro" id="IPR025411">
    <property type="entry name" value="DUF4136"/>
</dbReference>
<dbReference type="Pfam" id="PF13590">
    <property type="entry name" value="DUF4136"/>
    <property type="match status" value="1"/>
</dbReference>
<proteinExistence type="predicted"/>